<dbReference type="SUPFAM" id="SSF49313">
    <property type="entry name" value="Cadherin-like"/>
    <property type="match status" value="1"/>
</dbReference>
<keyword evidence="2" id="KW-0732">Signal</keyword>
<dbReference type="STRING" id="443156.SAMN04489867_3035"/>
<feature type="domain" description="Bacterial Ig-like" evidence="4">
    <location>
        <begin position="542"/>
        <end position="627"/>
    </location>
</feature>
<sequence>MTWSLHRRLVAAGVTVSTVAAGAVIAATPSFASVPTDTLQTFYATGSVQNWTVPAGVTQVYVDISGAQGGSSYGGGWGGAELTGTISVTPGETLKIIAGSVGSNGIVYSRGAGGGGGSFIYRTADQAGLLAAAGGGGGAGSNTFPSEASTGPSGTPGLNGGGAGGTDGNGGGAGTAGGGGGLLSNGGSYQGGGGQSVVNGAGGGYGAGGYGVGGFGGGGGTAGFAGAGGGGYSGGGGGRYNGNNGGGGGGGSFFAGTLTGAVGGHAGNGFVTLSYPAHLVSTSPAAGLPGSSVTIDGTGLAGSTVTIGGYAATVTSSSDTQLVATVPTPATLPTGKQTVAVATAGGVTLPAVGAFTYLSPEPPLFTAAGAPGTGTVGAPYSYTYTASGLPAPTFAVSSGSLPAGLSLTSAGVLSGTPTSAGTASFTVTASNGVLPDASTDQAITVGPAAQAITFAPIPATATVGGTQQLSAAGGDSGNPVTFAVAPATTGSACSVDLATVSFDHAGTCVVAARQPGSSDYTAAPEVTQTVTVAAKPTTLSVSLSPASSVYGQTVTATAAVGGAQDGTVQFSVDGADLGGPRNVDNGWATSPALGTLAPGAHTVAAAFTPLDPTTHAPSVATPQTLVVDKAATSPTITVRSTSLSASVARVAPGTGTPTGTVTFSVGGVTVGTAPLAEGVAKLGYSLPTDKADEVAVQYSGDTNFLRSSGSTTRHNPTITAKVTSAYPKSKTGWYRSAVTVSFTCTPSGAALVAACPQPVKLTRSGAAQSVSRTILAEDGGVATVSVNGINIDQARPTVKITGVSTTVPYFATAPAGRCTARDGLSGVASCTISRRVSGASTVYTATAKDKAGNVSTTRLTAKTSTFVIQGATYSNGAYVVRAGRTYTMLGAATSQPRYVDAMPYPKAPRGLDNRFYKTGPNRWALGVTFSGSMVKQQYWNIGMKVGSRTQVLKVKVVR</sequence>
<feature type="domain" description="Bacterial Ig-like" evidence="4">
    <location>
        <begin position="634"/>
        <end position="712"/>
    </location>
</feature>
<dbReference type="Pfam" id="PF01833">
    <property type="entry name" value="TIG"/>
    <property type="match status" value="1"/>
</dbReference>
<feature type="chain" id="PRO_5009251919" evidence="2">
    <location>
        <begin position="33"/>
        <end position="958"/>
    </location>
</feature>
<dbReference type="Pfam" id="PF16640">
    <property type="entry name" value="Big_3_5"/>
    <property type="match status" value="2"/>
</dbReference>
<evidence type="ECO:0000259" key="4">
    <source>
        <dbReference type="Pfam" id="PF16640"/>
    </source>
</evidence>
<feature type="region of interest" description="Disordered" evidence="1">
    <location>
        <begin position="141"/>
        <end position="171"/>
    </location>
</feature>
<feature type="compositionally biased region" description="Gly residues" evidence="1">
    <location>
        <begin position="157"/>
        <end position="171"/>
    </location>
</feature>
<dbReference type="SUPFAM" id="SSF81296">
    <property type="entry name" value="E set domains"/>
    <property type="match status" value="1"/>
</dbReference>
<feature type="domain" description="IPT/TIG" evidence="3">
    <location>
        <begin position="281"/>
        <end position="357"/>
    </location>
</feature>
<dbReference type="InterPro" id="IPR032109">
    <property type="entry name" value="Big_3_5"/>
</dbReference>
<dbReference type="GO" id="GO:0016020">
    <property type="term" value="C:membrane"/>
    <property type="evidence" value="ECO:0007669"/>
    <property type="project" value="InterPro"/>
</dbReference>
<dbReference type="EMBL" id="LT629711">
    <property type="protein sequence ID" value="SDP58912.1"/>
    <property type="molecule type" value="Genomic_DNA"/>
</dbReference>
<accession>A0A1H0TXW0</accession>
<dbReference type="InterPro" id="IPR002909">
    <property type="entry name" value="IPT_dom"/>
</dbReference>
<gene>
    <name evidence="5" type="ORF">SAMN04489867_3035</name>
</gene>
<dbReference type="GO" id="GO:0005975">
    <property type="term" value="P:carbohydrate metabolic process"/>
    <property type="evidence" value="ECO:0007669"/>
    <property type="project" value="UniProtKB-ARBA"/>
</dbReference>
<evidence type="ECO:0000313" key="6">
    <source>
        <dbReference type="Proteomes" id="UP000199077"/>
    </source>
</evidence>
<evidence type="ECO:0000313" key="5">
    <source>
        <dbReference type="EMBL" id="SDP58912.1"/>
    </source>
</evidence>
<dbReference type="AlphaFoldDB" id="A0A1H0TXW0"/>
<dbReference type="Proteomes" id="UP000199077">
    <property type="component" value="Chromosome I"/>
</dbReference>
<evidence type="ECO:0000259" key="3">
    <source>
        <dbReference type="Pfam" id="PF01833"/>
    </source>
</evidence>
<organism evidence="5 6">
    <name type="scientific">Pedococcus dokdonensis</name>
    <dbReference type="NCBI Taxonomy" id="443156"/>
    <lineage>
        <taxon>Bacteria</taxon>
        <taxon>Bacillati</taxon>
        <taxon>Actinomycetota</taxon>
        <taxon>Actinomycetes</taxon>
        <taxon>Micrococcales</taxon>
        <taxon>Intrasporangiaceae</taxon>
        <taxon>Pedococcus</taxon>
    </lineage>
</organism>
<dbReference type="InterPro" id="IPR014756">
    <property type="entry name" value="Ig_E-set"/>
</dbReference>
<protein>
    <submittedName>
        <fullName evidence="5">Ig-like domain (Group 3)</fullName>
    </submittedName>
</protein>
<name>A0A1H0TXW0_9MICO</name>
<dbReference type="InterPro" id="IPR013783">
    <property type="entry name" value="Ig-like_fold"/>
</dbReference>
<keyword evidence="6" id="KW-1185">Reference proteome</keyword>
<reference evidence="6" key="1">
    <citation type="submission" date="2016-10" db="EMBL/GenBank/DDBJ databases">
        <authorList>
            <person name="Varghese N."/>
            <person name="Submissions S."/>
        </authorList>
    </citation>
    <scope>NUCLEOTIDE SEQUENCE [LARGE SCALE GENOMIC DNA]</scope>
    <source>
        <strain evidence="6">DSM 22329</strain>
    </source>
</reference>
<evidence type="ECO:0000256" key="1">
    <source>
        <dbReference type="SAM" id="MobiDB-lite"/>
    </source>
</evidence>
<dbReference type="RefSeq" id="WP_091787262.1">
    <property type="nucleotide sequence ID" value="NZ_LT629711.1"/>
</dbReference>
<dbReference type="GO" id="GO:0005509">
    <property type="term" value="F:calcium ion binding"/>
    <property type="evidence" value="ECO:0007669"/>
    <property type="project" value="InterPro"/>
</dbReference>
<proteinExistence type="predicted"/>
<feature type="signal peptide" evidence="2">
    <location>
        <begin position="1"/>
        <end position="32"/>
    </location>
</feature>
<dbReference type="InterPro" id="IPR015919">
    <property type="entry name" value="Cadherin-like_sf"/>
</dbReference>
<evidence type="ECO:0000256" key="2">
    <source>
        <dbReference type="SAM" id="SignalP"/>
    </source>
</evidence>
<dbReference type="Gene3D" id="2.60.40.10">
    <property type="entry name" value="Immunoglobulins"/>
    <property type="match status" value="4"/>
</dbReference>